<feature type="compositionally biased region" description="Basic and acidic residues" evidence="16">
    <location>
        <begin position="760"/>
        <end position="773"/>
    </location>
</feature>
<keyword evidence="6" id="KW-0547">Nucleotide-binding</keyword>
<keyword evidence="11 14" id="KW-0539">Nucleus</keyword>
<feature type="region of interest" description="Disordered" evidence="16">
    <location>
        <begin position="1186"/>
        <end position="1217"/>
    </location>
</feature>
<feature type="coiled-coil region" evidence="15">
    <location>
        <begin position="963"/>
        <end position="990"/>
    </location>
</feature>
<keyword evidence="12" id="KW-0131">Cell cycle</keyword>
<evidence type="ECO:0000256" key="9">
    <source>
        <dbReference type="ARBA" id="ARBA00023054"/>
    </source>
</evidence>
<dbReference type="FunFam" id="1.20.1060.20:FF:000005">
    <property type="entry name" value="Structural maintenance of chromosomes 2"/>
    <property type="match status" value="1"/>
</dbReference>
<accession>A0A8C3L5E6</accession>
<evidence type="ECO:0000256" key="2">
    <source>
        <dbReference type="ARBA" id="ARBA00004286"/>
    </source>
</evidence>
<dbReference type="InterPro" id="IPR024704">
    <property type="entry name" value="SMC"/>
</dbReference>
<dbReference type="CDD" id="cd03273">
    <property type="entry name" value="ABC_SMC2_euk"/>
    <property type="match status" value="1"/>
</dbReference>
<dbReference type="SMART" id="SM00968">
    <property type="entry name" value="SMC_hinge"/>
    <property type="match status" value="1"/>
</dbReference>
<dbReference type="GO" id="GO:0000796">
    <property type="term" value="C:condensin complex"/>
    <property type="evidence" value="ECO:0007669"/>
    <property type="project" value="UniProtKB-ARBA"/>
</dbReference>
<comment type="subcellular location">
    <subcellularLocation>
        <location evidence="2">Chromosome</location>
    </subcellularLocation>
    <subcellularLocation>
        <location evidence="1 14">Nucleus</location>
    </subcellularLocation>
</comment>
<name>A0A8C3L5E6_CHRPC</name>
<evidence type="ECO:0000256" key="7">
    <source>
        <dbReference type="ARBA" id="ARBA00022776"/>
    </source>
</evidence>
<evidence type="ECO:0000256" key="12">
    <source>
        <dbReference type="ARBA" id="ARBA00023306"/>
    </source>
</evidence>
<dbReference type="FunFam" id="3.40.50.300:FF:000278">
    <property type="entry name" value="Structural maintenance of chromosomes 2"/>
    <property type="match status" value="1"/>
</dbReference>
<reference evidence="18" key="1">
    <citation type="submission" date="2025-08" db="UniProtKB">
        <authorList>
            <consortium name="Ensembl"/>
        </authorList>
    </citation>
    <scope>IDENTIFICATION</scope>
</reference>
<dbReference type="GO" id="GO:0030261">
    <property type="term" value="P:chromosome condensation"/>
    <property type="evidence" value="ECO:0007669"/>
    <property type="project" value="UniProtKB-KW"/>
</dbReference>
<sequence>MYIKSIVLEGFKSYAQRTEIRDFDPLFNAITGLNGSGKSNILDSICFLLGISNLSQVRASSLHDLVYKNGQAGVNKATVSITFDNSDKKHSPLGFENNDEITITRQVVVGGRNKYLINGMNASNNRVQDLFCSVGLNVNNPHFLIMQGRITKVLNMKPTEILAMIEEAAGTRMYECKKMTAHKTIEKKEAKLDEIRRIITEEISPTIEKLKEARASYLEYQKITREVENLRRIHVAFQYVRAEEIKDRSANALKEAQANKKKVLESMAENEKKVKELTRQIEEAEKKNKKEFGAKLHSLEVALSELQRVDAKVRSDLDHRKQNLNSEEKRHKELIKIMQEELKAFTSKEKEIQKIQEGLNGLQEESKKDAEALATAQQHFNAVSAGLSSNDSGQGTSLADQMMTCKNEISKAATEAKQAQMKLKYAQQELKTKQAEVKKMDGSYKEDQEAFEAIRKTKEKLQDQMKKLKYEEAEQEAHLAKKKKLSSEISSLTELCESIIAKHPHLRFEYKNPEKNWNPNYVKGLVVTLITVKDISTSKALEAVAGGKLYNIVVDTEATGKKILEKGQLKHRYTIIPLSKISAKCIGCEIISLAKNLIGQHDVHIAISLIDYNSELQKAMEYVFGTTLICSSMDNAKKVTFDKRIMRKTLSLLSLIIVTLEWKYKHFCICLFQLEIEMLGTPHYIYHYCLQRYQHLKQQWEMKSEEAELLQTKIQQSAYHKQQEDLLALKKTIVECEETLKKTEESQQKAEEEYKALENKMKNAEAEREKEIKNAQQKLNSTKKKADDSSRKMKEKQQEVEALVLELEQLKQEQASYKQQSEAAQQAIVSFQEQVDALAAEAFRTRESLKNAENELAKQKGLMAEQTKDIKAKSAEIEKYREQNNELQLNMNALEHDISKYQQETADAASTVLHNCYKWIASEKELFGQPDTTYDFEASNPKEAGQKLQKLLTKKEKLEKSLNMRAMNLLSEAEERYNDLMKKKRIVENDKIKILATIEELDRKKNKALHIAWEKVNKDFGSIFSMLLPGAKAMLVPSKKQNILDGLEFRVGLGNIWKENLTELSGGQRSLVALSLILAILLFKPAPIYILDEVDAALDLSHTQNIGQMLHAHFKQSQFLVVSLKDGMFNNANVLYRTKFVDGISTVSRHCQLKKKQPLNEASNNKGQTQHIPAFQCGLPSGVKSQGTHLCSQHPETAATHHSSHASGMEADPHSAARLPSWCGHAVELRKDRMRC</sequence>
<evidence type="ECO:0000256" key="5">
    <source>
        <dbReference type="ARBA" id="ARBA00022618"/>
    </source>
</evidence>
<dbReference type="GO" id="GO:0051301">
    <property type="term" value="P:cell division"/>
    <property type="evidence" value="ECO:0007669"/>
    <property type="project" value="UniProtKB-KW"/>
</dbReference>
<dbReference type="FunFam" id="3.40.50.300:FF:000385">
    <property type="entry name" value="Structural maintenance of chromosomes 2"/>
    <property type="match status" value="1"/>
</dbReference>
<keyword evidence="9 15" id="KW-0175">Coiled coil</keyword>
<dbReference type="InterPro" id="IPR010935">
    <property type="entry name" value="SMC_hinge"/>
</dbReference>
<evidence type="ECO:0000256" key="3">
    <source>
        <dbReference type="ARBA" id="ARBA00005231"/>
    </source>
</evidence>
<dbReference type="InterPro" id="IPR003395">
    <property type="entry name" value="RecF/RecN/SMC_N"/>
</dbReference>
<comment type="similarity">
    <text evidence="3">Belongs to the SMC family. SMC2 subfamily.</text>
</comment>
<dbReference type="Pfam" id="PF02463">
    <property type="entry name" value="SMC_N"/>
    <property type="match status" value="1"/>
</dbReference>
<feature type="compositionally biased region" description="Basic and acidic residues" evidence="16">
    <location>
        <begin position="784"/>
        <end position="795"/>
    </location>
</feature>
<evidence type="ECO:0000256" key="15">
    <source>
        <dbReference type="SAM" id="Coils"/>
    </source>
</evidence>
<evidence type="ECO:0000256" key="11">
    <source>
        <dbReference type="ARBA" id="ARBA00023242"/>
    </source>
</evidence>
<keyword evidence="19" id="KW-1185">Reference proteome</keyword>
<reference evidence="18" key="2">
    <citation type="submission" date="2025-09" db="UniProtKB">
        <authorList>
            <consortium name="Ensembl"/>
        </authorList>
    </citation>
    <scope>IDENTIFICATION</scope>
</reference>
<feature type="coiled-coil region" evidence="15">
    <location>
        <begin position="239"/>
        <end position="294"/>
    </location>
</feature>
<dbReference type="Gene3D" id="3.30.70.1620">
    <property type="match status" value="1"/>
</dbReference>
<keyword evidence="8" id="KW-0067">ATP-binding</keyword>
<dbReference type="InterPro" id="IPR027120">
    <property type="entry name" value="Smc2_ABC"/>
</dbReference>
<evidence type="ECO:0000313" key="18">
    <source>
        <dbReference type="Ensembl" id="ENSCPIP00010005312.1"/>
    </source>
</evidence>
<evidence type="ECO:0000256" key="1">
    <source>
        <dbReference type="ARBA" id="ARBA00004123"/>
    </source>
</evidence>
<feature type="domain" description="SMC hinge" evidence="17">
    <location>
        <begin position="520"/>
        <end position="640"/>
    </location>
</feature>
<feature type="coiled-coil region" evidence="15">
    <location>
        <begin position="321"/>
        <end position="365"/>
    </location>
</feature>
<feature type="region of interest" description="Disordered" evidence="16">
    <location>
        <begin position="760"/>
        <end position="795"/>
    </location>
</feature>
<feature type="coiled-coil region" evidence="15">
    <location>
        <begin position="409"/>
        <end position="478"/>
    </location>
</feature>
<keyword evidence="5" id="KW-0132">Cell division</keyword>
<dbReference type="Proteomes" id="UP000694543">
    <property type="component" value="Unplaced"/>
</dbReference>
<dbReference type="GO" id="GO:0000793">
    <property type="term" value="C:condensed chromosome"/>
    <property type="evidence" value="ECO:0007669"/>
    <property type="project" value="UniProtKB-ARBA"/>
</dbReference>
<dbReference type="Gene3D" id="1.20.1060.20">
    <property type="match status" value="1"/>
</dbReference>
<evidence type="ECO:0000256" key="4">
    <source>
        <dbReference type="ARBA" id="ARBA00022454"/>
    </source>
</evidence>
<dbReference type="PIRSF" id="PIRSF005719">
    <property type="entry name" value="SMC"/>
    <property type="match status" value="1"/>
</dbReference>
<comment type="function">
    <text evidence="13">Central component of the condensin complex, a complex required for conversion of interphase chromatin into mitotic-like condense chromosomes. The condensin complex probably introduces positive supercoils into relaxed DNA in the presence of type I topoisomerases and converts nicked DNA into positive knotted forms in the presence of type II topoisomerases.</text>
</comment>
<keyword evidence="4" id="KW-0158">Chromosome</keyword>
<dbReference type="PANTHER" id="PTHR43977">
    <property type="entry name" value="STRUCTURAL MAINTENANCE OF CHROMOSOMES PROTEIN 3"/>
    <property type="match status" value="1"/>
</dbReference>
<evidence type="ECO:0000313" key="19">
    <source>
        <dbReference type="Proteomes" id="UP000694543"/>
    </source>
</evidence>
<dbReference type="SUPFAM" id="SSF75553">
    <property type="entry name" value="Smc hinge domain"/>
    <property type="match status" value="1"/>
</dbReference>
<feature type="compositionally biased region" description="Polar residues" evidence="16">
    <location>
        <begin position="1186"/>
        <end position="1195"/>
    </location>
</feature>
<evidence type="ECO:0000259" key="17">
    <source>
        <dbReference type="SMART" id="SM00968"/>
    </source>
</evidence>
<dbReference type="Ensembl" id="ENSCPIT00010006256.1">
    <property type="protein sequence ID" value="ENSCPIP00010005312.1"/>
    <property type="gene ID" value="ENSCPIG00010004095.1"/>
</dbReference>
<organism evidence="18 19">
    <name type="scientific">Chrysolophus pictus</name>
    <name type="common">Golden pheasant</name>
    <name type="synonym">Phasianus pictus</name>
    <dbReference type="NCBI Taxonomy" id="9089"/>
    <lineage>
        <taxon>Eukaryota</taxon>
        <taxon>Metazoa</taxon>
        <taxon>Chordata</taxon>
        <taxon>Craniata</taxon>
        <taxon>Vertebrata</taxon>
        <taxon>Euteleostomi</taxon>
        <taxon>Archelosauria</taxon>
        <taxon>Archosauria</taxon>
        <taxon>Dinosauria</taxon>
        <taxon>Saurischia</taxon>
        <taxon>Theropoda</taxon>
        <taxon>Coelurosauria</taxon>
        <taxon>Aves</taxon>
        <taxon>Neognathae</taxon>
        <taxon>Galloanserae</taxon>
        <taxon>Galliformes</taxon>
        <taxon>Phasianidae</taxon>
        <taxon>Phasianinae</taxon>
        <taxon>Chrysolophus</taxon>
    </lineage>
</organism>
<evidence type="ECO:0000256" key="10">
    <source>
        <dbReference type="ARBA" id="ARBA00023067"/>
    </source>
</evidence>
<dbReference type="GO" id="GO:0000280">
    <property type="term" value="P:nuclear division"/>
    <property type="evidence" value="ECO:0007669"/>
    <property type="project" value="UniProtKB-ARBA"/>
</dbReference>
<dbReference type="Gene3D" id="3.40.50.300">
    <property type="entry name" value="P-loop containing nucleotide triphosphate hydrolases"/>
    <property type="match status" value="2"/>
</dbReference>
<proteinExistence type="inferred from homology"/>
<protein>
    <recommendedName>
        <fullName evidence="14">Structural maintenance of chromosomes protein</fullName>
    </recommendedName>
</protein>
<evidence type="ECO:0000256" key="8">
    <source>
        <dbReference type="ARBA" id="ARBA00022840"/>
    </source>
</evidence>
<dbReference type="Pfam" id="PF06470">
    <property type="entry name" value="SMC_hinge"/>
    <property type="match status" value="1"/>
</dbReference>
<dbReference type="SUPFAM" id="SSF52540">
    <property type="entry name" value="P-loop containing nucleoside triphosphate hydrolases"/>
    <property type="match status" value="1"/>
</dbReference>
<dbReference type="GO" id="GO:0031981">
    <property type="term" value="C:nuclear lumen"/>
    <property type="evidence" value="ECO:0007669"/>
    <property type="project" value="UniProtKB-ARBA"/>
</dbReference>
<dbReference type="InterPro" id="IPR027417">
    <property type="entry name" value="P-loop_NTPase"/>
</dbReference>
<dbReference type="InterPro" id="IPR036277">
    <property type="entry name" value="SMC_hinge_sf"/>
</dbReference>
<dbReference type="GO" id="GO:0016887">
    <property type="term" value="F:ATP hydrolysis activity"/>
    <property type="evidence" value="ECO:0007669"/>
    <property type="project" value="InterPro"/>
</dbReference>
<dbReference type="AlphaFoldDB" id="A0A8C3L5E6"/>
<evidence type="ECO:0000256" key="6">
    <source>
        <dbReference type="ARBA" id="ARBA00022741"/>
    </source>
</evidence>
<evidence type="ECO:0000256" key="16">
    <source>
        <dbReference type="SAM" id="MobiDB-lite"/>
    </source>
</evidence>
<dbReference type="GO" id="GO:0098813">
    <property type="term" value="P:nuclear chromosome segregation"/>
    <property type="evidence" value="ECO:0007669"/>
    <property type="project" value="UniProtKB-ARBA"/>
</dbReference>
<keyword evidence="7" id="KW-0498">Mitosis</keyword>
<evidence type="ECO:0000256" key="13">
    <source>
        <dbReference type="ARBA" id="ARBA00058936"/>
    </source>
</evidence>
<keyword evidence="10" id="KW-0226">DNA condensation</keyword>
<evidence type="ECO:0000256" key="14">
    <source>
        <dbReference type="PIRNR" id="PIRNR005719"/>
    </source>
</evidence>
<dbReference type="GO" id="GO:0005524">
    <property type="term" value="F:ATP binding"/>
    <property type="evidence" value="ECO:0007669"/>
    <property type="project" value="UniProtKB-KW"/>
</dbReference>